<gene>
    <name evidence="1" type="ORF">SISSUDRAFT_1045659</name>
</gene>
<reference evidence="1 2" key="1">
    <citation type="journal article" date="2016" name="Mol. Biol. Evol.">
        <title>Comparative Genomics of Early-Diverging Mushroom-Forming Fungi Provides Insights into the Origins of Lignocellulose Decay Capabilities.</title>
        <authorList>
            <person name="Nagy L.G."/>
            <person name="Riley R."/>
            <person name="Tritt A."/>
            <person name="Adam C."/>
            <person name="Daum C."/>
            <person name="Floudas D."/>
            <person name="Sun H."/>
            <person name="Yadav J.S."/>
            <person name="Pangilinan J."/>
            <person name="Larsson K.H."/>
            <person name="Matsuura K."/>
            <person name="Barry K."/>
            <person name="Labutti K."/>
            <person name="Kuo R."/>
            <person name="Ohm R.A."/>
            <person name="Bhattacharya S.S."/>
            <person name="Shirouzu T."/>
            <person name="Yoshinaga Y."/>
            <person name="Martin F.M."/>
            <person name="Grigoriev I.V."/>
            <person name="Hibbett D.S."/>
        </authorList>
    </citation>
    <scope>NUCLEOTIDE SEQUENCE [LARGE SCALE GENOMIC DNA]</scope>
    <source>
        <strain evidence="1 2">HHB10207 ss-3</strain>
    </source>
</reference>
<dbReference type="Proteomes" id="UP000076798">
    <property type="component" value="Unassembled WGS sequence"/>
</dbReference>
<dbReference type="OrthoDB" id="3181259at2759"/>
<keyword evidence="2" id="KW-1185">Reference proteome</keyword>
<accession>A0A166EA47</accession>
<dbReference type="AlphaFoldDB" id="A0A166EA47"/>
<dbReference type="SUPFAM" id="SSF52047">
    <property type="entry name" value="RNI-like"/>
    <property type="match status" value="1"/>
</dbReference>
<name>A0A166EA47_9AGAM</name>
<evidence type="ECO:0000313" key="2">
    <source>
        <dbReference type="Proteomes" id="UP000076798"/>
    </source>
</evidence>
<organism evidence="1 2">
    <name type="scientific">Sistotremastrum suecicum HHB10207 ss-3</name>
    <dbReference type="NCBI Taxonomy" id="1314776"/>
    <lineage>
        <taxon>Eukaryota</taxon>
        <taxon>Fungi</taxon>
        <taxon>Dikarya</taxon>
        <taxon>Basidiomycota</taxon>
        <taxon>Agaricomycotina</taxon>
        <taxon>Agaricomycetes</taxon>
        <taxon>Sistotremastrales</taxon>
        <taxon>Sistotremastraceae</taxon>
        <taxon>Sistotremastrum</taxon>
    </lineage>
</organism>
<sequence>MPLSFAWIWKKVKEKLTRSGRSQTRKSNAGADEAQAAAQVDIAASSAPSRRASTIWTLDSPSADWTPNQSDEHQVDIPFGFLANIRPANALVTTTDLNDLLPVEILSAIFELAAQAHHNVPAVVMFVSKYWRTVALTHKPLWSYLWLDYRSPKEKYLRWNERLGGLNMPRSITIVALAREQTLTEDWRYLEKELQSLERGHTIKSFNFYGNFETFDWCVSKMRLDTFEEINLQVDWWPWDGRKPPSPHGPFGILDGYWPQSVNAKPIRTISLSHLGISFRSLDLSELTTLEIFDADQLTFPEPSIIMPALKTMPRLETLVLEYTGLYGTSHKYNEYGIIRLAHLRQLQINGGWPKFYFLGALELPNLESLAVDSASEVVFRILSKFGAPLRRICCASYRVVDPNILLEQLGAYPSLTSVYLLDSADSTIATRFAARRMADPGFLPLLKCFESCNELSWTDCLSPPLDSTDVAAIPAKYCRWQDAHWREVMEIMFALVMQRTTLPLTRTSSMFSAEWKTEIKSRYKPRQRSSK</sequence>
<proteinExistence type="predicted"/>
<protein>
    <submittedName>
        <fullName evidence="1">Uncharacterized protein</fullName>
    </submittedName>
</protein>
<evidence type="ECO:0000313" key="1">
    <source>
        <dbReference type="EMBL" id="KZT39361.1"/>
    </source>
</evidence>
<dbReference type="EMBL" id="KV428047">
    <property type="protein sequence ID" value="KZT39361.1"/>
    <property type="molecule type" value="Genomic_DNA"/>
</dbReference>